<feature type="transmembrane region" description="Helical" evidence="9">
    <location>
        <begin position="94"/>
        <end position="113"/>
    </location>
</feature>
<feature type="non-terminal residue" evidence="10">
    <location>
        <position position="1"/>
    </location>
</feature>
<name>S8DIR7_9LAMI</name>
<comment type="catalytic activity">
    <reaction evidence="8">
        <text>fluoride(in) = fluoride(out)</text>
        <dbReference type="Rhea" id="RHEA:76159"/>
        <dbReference type="ChEBI" id="CHEBI:17051"/>
    </reaction>
    <physiologicalReaction direction="left-to-right" evidence="8">
        <dbReference type="Rhea" id="RHEA:76160"/>
    </physiologicalReaction>
</comment>
<evidence type="ECO:0000256" key="2">
    <source>
        <dbReference type="ARBA" id="ARBA00004651"/>
    </source>
</evidence>
<feature type="transmembrane region" description="Helical" evidence="9">
    <location>
        <begin position="284"/>
        <end position="302"/>
    </location>
</feature>
<comment type="function">
    <text evidence="1">Fluoride channel required for the rapid expulsion of cytoplasmic fluoride.</text>
</comment>
<dbReference type="GO" id="GO:1903425">
    <property type="term" value="F:fluoride transmembrane transporter activity"/>
    <property type="evidence" value="ECO:0007669"/>
    <property type="project" value="TreeGrafter"/>
</dbReference>
<dbReference type="EMBL" id="AUSU01005925">
    <property type="protein sequence ID" value="EPS62758.1"/>
    <property type="molecule type" value="Genomic_DNA"/>
</dbReference>
<evidence type="ECO:0008006" key="12">
    <source>
        <dbReference type="Google" id="ProtNLM"/>
    </source>
</evidence>
<evidence type="ECO:0000313" key="11">
    <source>
        <dbReference type="Proteomes" id="UP000015453"/>
    </source>
</evidence>
<comment type="caution">
    <text evidence="10">The sequence shown here is derived from an EMBL/GenBank/DDBJ whole genome shotgun (WGS) entry which is preliminary data.</text>
</comment>
<feature type="non-terminal residue" evidence="10">
    <location>
        <position position="317"/>
    </location>
</feature>
<evidence type="ECO:0000256" key="4">
    <source>
        <dbReference type="ARBA" id="ARBA00022692"/>
    </source>
</evidence>
<evidence type="ECO:0000313" key="10">
    <source>
        <dbReference type="EMBL" id="EPS62758.1"/>
    </source>
</evidence>
<feature type="transmembrane region" description="Helical" evidence="9">
    <location>
        <begin position="174"/>
        <end position="197"/>
    </location>
</feature>
<dbReference type="GO" id="GO:0005886">
    <property type="term" value="C:plasma membrane"/>
    <property type="evidence" value="ECO:0007669"/>
    <property type="project" value="UniProtKB-SubCell"/>
</dbReference>
<comment type="subcellular location">
    <subcellularLocation>
        <location evidence="2">Cell membrane</location>
        <topology evidence="2">Multi-pass membrane protein</topology>
    </subcellularLocation>
</comment>
<feature type="transmembrane region" description="Helical" evidence="9">
    <location>
        <begin position="209"/>
        <end position="226"/>
    </location>
</feature>
<keyword evidence="3" id="KW-1003">Cell membrane</keyword>
<feature type="transmembrane region" description="Helical" evidence="9">
    <location>
        <begin position="20"/>
        <end position="42"/>
    </location>
</feature>
<evidence type="ECO:0000256" key="9">
    <source>
        <dbReference type="SAM" id="Phobius"/>
    </source>
</evidence>
<dbReference type="Pfam" id="PF02537">
    <property type="entry name" value="CRCB"/>
    <property type="match status" value="2"/>
</dbReference>
<dbReference type="PANTHER" id="PTHR28259">
    <property type="entry name" value="FLUORIDE EXPORT PROTEIN 1-RELATED"/>
    <property type="match status" value="1"/>
</dbReference>
<protein>
    <recommendedName>
        <fullName evidence="12">Fluoride ion transporter CrcB</fullName>
    </recommendedName>
</protein>
<proteinExistence type="inferred from homology"/>
<feature type="transmembrane region" description="Helical" evidence="9">
    <location>
        <begin position="62"/>
        <end position="82"/>
    </location>
</feature>
<gene>
    <name evidence="10" type="ORF">M569_12033</name>
</gene>
<evidence type="ECO:0000256" key="6">
    <source>
        <dbReference type="ARBA" id="ARBA00023136"/>
    </source>
</evidence>
<keyword evidence="5 9" id="KW-1133">Transmembrane helix</keyword>
<reference evidence="10 11" key="1">
    <citation type="journal article" date="2013" name="BMC Genomics">
        <title>The miniature genome of a carnivorous plant Genlisea aurea contains a low number of genes and short non-coding sequences.</title>
        <authorList>
            <person name="Leushkin E.V."/>
            <person name="Sutormin R.A."/>
            <person name="Nabieva E.R."/>
            <person name="Penin A.A."/>
            <person name="Kondrashov A.S."/>
            <person name="Logacheva M.D."/>
        </authorList>
    </citation>
    <scope>NUCLEOTIDE SEQUENCE [LARGE SCALE GENOMIC DNA]</scope>
</reference>
<evidence type="ECO:0000256" key="3">
    <source>
        <dbReference type="ARBA" id="ARBA00022475"/>
    </source>
</evidence>
<keyword evidence="4 9" id="KW-0812">Transmembrane</keyword>
<comment type="similarity">
    <text evidence="7">Belongs to the fluoride channel Fluc/FEX (TC 1.A.43) family.</text>
</comment>
<dbReference type="PANTHER" id="PTHR28259:SF1">
    <property type="entry name" value="FLUORIDE EXPORT PROTEIN 1-RELATED"/>
    <property type="match status" value="1"/>
</dbReference>
<dbReference type="OrthoDB" id="409792at2759"/>
<keyword evidence="11" id="KW-1185">Reference proteome</keyword>
<evidence type="ECO:0000256" key="5">
    <source>
        <dbReference type="ARBA" id="ARBA00022989"/>
    </source>
</evidence>
<organism evidence="10 11">
    <name type="scientific">Genlisea aurea</name>
    <dbReference type="NCBI Taxonomy" id="192259"/>
    <lineage>
        <taxon>Eukaryota</taxon>
        <taxon>Viridiplantae</taxon>
        <taxon>Streptophyta</taxon>
        <taxon>Embryophyta</taxon>
        <taxon>Tracheophyta</taxon>
        <taxon>Spermatophyta</taxon>
        <taxon>Magnoliopsida</taxon>
        <taxon>eudicotyledons</taxon>
        <taxon>Gunneridae</taxon>
        <taxon>Pentapetalae</taxon>
        <taxon>asterids</taxon>
        <taxon>lamiids</taxon>
        <taxon>Lamiales</taxon>
        <taxon>Lentibulariaceae</taxon>
        <taxon>Genlisea</taxon>
    </lineage>
</organism>
<accession>S8DIR7</accession>
<feature type="transmembrane region" description="Helical" evidence="9">
    <location>
        <begin position="125"/>
        <end position="153"/>
    </location>
</feature>
<sequence length="317" mass="34126">LISVFFSSTFMQEEREAPRILAYTTYLLSLAVFGILGVLARYGLKILFGPKVVGLTDDKSILYPDLPANVVGSFLMGWFGLVFKGDISEISDQLAIGLTTGFLGSLTTFSGWNQSALILSSEGQWSFAVLCMLVGFMLAVSSIILGVWTARAFKFRVSNRRPSKLLTSWNKLNRLVTFSLTLLILLVLLWGAFAALTGMRLTKGNDGELYVGCLAGPFGVVLRWYLARLNGLGLGRRGRLKWVPFGTLAANVLAASAMAALAAAIEREAAGMRTFGTVAGGLQLGLMGCLSTVSTLMAEVYAMGESLHPSRSVYYGA</sequence>
<dbReference type="Proteomes" id="UP000015453">
    <property type="component" value="Unassembled WGS sequence"/>
</dbReference>
<dbReference type="InterPro" id="IPR003691">
    <property type="entry name" value="FluC"/>
</dbReference>
<evidence type="ECO:0000256" key="7">
    <source>
        <dbReference type="ARBA" id="ARBA00035120"/>
    </source>
</evidence>
<dbReference type="AlphaFoldDB" id="S8DIR7"/>
<keyword evidence="6 9" id="KW-0472">Membrane</keyword>
<feature type="transmembrane region" description="Helical" evidence="9">
    <location>
        <begin position="242"/>
        <end position="264"/>
    </location>
</feature>
<evidence type="ECO:0000256" key="1">
    <source>
        <dbReference type="ARBA" id="ARBA00002598"/>
    </source>
</evidence>
<evidence type="ECO:0000256" key="8">
    <source>
        <dbReference type="ARBA" id="ARBA00035585"/>
    </source>
</evidence>